<dbReference type="AlphaFoldDB" id="A0A832ZWW7"/>
<comment type="caution">
    <text evidence="2">The sequence shown here is derived from an EMBL/GenBank/DDBJ whole genome shotgun (WGS) entry which is preliminary data.</text>
</comment>
<feature type="transmembrane region" description="Helical" evidence="1">
    <location>
        <begin position="57"/>
        <end position="77"/>
    </location>
</feature>
<keyword evidence="1" id="KW-0812">Transmembrane</keyword>
<feature type="transmembrane region" description="Helical" evidence="1">
    <location>
        <begin position="156"/>
        <end position="180"/>
    </location>
</feature>
<evidence type="ECO:0000313" key="3">
    <source>
        <dbReference type="Proteomes" id="UP000608579"/>
    </source>
</evidence>
<proteinExistence type="predicted"/>
<feature type="transmembrane region" description="Helical" evidence="1">
    <location>
        <begin position="130"/>
        <end position="150"/>
    </location>
</feature>
<sequence>MLREIGIMVKPTLGKVLLFIMFAFLWIAGVIQTYAFIDDVPGLEKPPLYDYLRPFSFWFSWLVFSAPFYLLSTLLCTPVDFCSAILSSFPDMGAVKFPLAGVIYSYAAASFTAYTWRTHITTPRKKRQTLLTALIPTIILNGTMFFILLIEPNRILFVLSSYLTMYLVMLFYVISIYGAYKIIRNVINRGVGPLRKHRNSLNVA</sequence>
<dbReference type="Proteomes" id="UP000608579">
    <property type="component" value="Unassembled WGS sequence"/>
</dbReference>
<evidence type="ECO:0000313" key="2">
    <source>
        <dbReference type="EMBL" id="HIQ30355.1"/>
    </source>
</evidence>
<gene>
    <name evidence="2" type="ORF">EYH45_07315</name>
</gene>
<feature type="transmembrane region" description="Helical" evidence="1">
    <location>
        <begin position="12"/>
        <end position="37"/>
    </location>
</feature>
<accession>A0A832ZWW7</accession>
<organism evidence="2 3">
    <name type="scientific">Caldiarchaeum subterraneum</name>
    <dbReference type="NCBI Taxonomy" id="311458"/>
    <lineage>
        <taxon>Archaea</taxon>
        <taxon>Nitrososphaerota</taxon>
        <taxon>Candidatus Caldarchaeales</taxon>
        <taxon>Candidatus Caldarchaeaceae</taxon>
        <taxon>Candidatus Caldarchaeum</taxon>
    </lineage>
</organism>
<name>A0A832ZWW7_CALS0</name>
<evidence type="ECO:0000256" key="1">
    <source>
        <dbReference type="SAM" id="Phobius"/>
    </source>
</evidence>
<protein>
    <submittedName>
        <fullName evidence="2">Uncharacterized protein</fullName>
    </submittedName>
</protein>
<dbReference type="EMBL" id="DQVM01000140">
    <property type="protein sequence ID" value="HIQ30355.1"/>
    <property type="molecule type" value="Genomic_DNA"/>
</dbReference>
<keyword evidence="1" id="KW-0472">Membrane</keyword>
<reference evidence="2" key="1">
    <citation type="journal article" date="2020" name="ISME J.">
        <title>Gammaproteobacteria mediating utilization of methyl-, sulfur- and petroleum organic compounds in deep ocean hydrothermal plumes.</title>
        <authorList>
            <person name="Zhou Z."/>
            <person name="Liu Y."/>
            <person name="Pan J."/>
            <person name="Cron B.R."/>
            <person name="Toner B.M."/>
            <person name="Anantharaman K."/>
            <person name="Breier J.A."/>
            <person name="Dick G.J."/>
            <person name="Li M."/>
        </authorList>
    </citation>
    <scope>NUCLEOTIDE SEQUENCE</scope>
    <source>
        <strain evidence="2">SZUA-1515</strain>
    </source>
</reference>
<keyword evidence="1" id="KW-1133">Transmembrane helix</keyword>